<accession>H1Y5H0</accession>
<comment type="similarity">
    <text evidence="4">Belongs to the HypA/HybF family.</text>
</comment>
<evidence type="ECO:0000313" key="6">
    <source>
        <dbReference type="Proteomes" id="UP000002774"/>
    </source>
</evidence>
<evidence type="ECO:0000256" key="4">
    <source>
        <dbReference type="HAMAP-Rule" id="MF_00213"/>
    </source>
</evidence>
<dbReference type="Proteomes" id="UP000002774">
    <property type="component" value="Chromosome"/>
</dbReference>
<evidence type="ECO:0000256" key="3">
    <source>
        <dbReference type="ARBA" id="ARBA00022833"/>
    </source>
</evidence>
<gene>
    <name evidence="4" type="primary">hypA</name>
    <name evidence="5" type="ORF">Mucpa_5247</name>
</gene>
<feature type="binding site" evidence="4">
    <location>
        <position position="73"/>
    </location>
    <ligand>
        <name>Zn(2+)</name>
        <dbReference type="ChEBI" id="CHEBI:29105"/>
    </ligand>
</feature>
<organism evidence="5 6">
    <name type="scientific">Mucilaginibacter paludis DSM 18603</name>
    <dbReference type="NCBI Taxonomy" id="714943"/>
    <lineage>
        <taxon>Bacteria</taxon>
        <taxon>Pseudomonadati</taxon>
        <taxon>Bacteroidota</taxon>
        <taxon>Sphingobacteriia</taxon>
        <taxon>Sphingobacteriales</taxon>
        <taxon>Sphingobacteriaceae</taxon>
        <taxon>Mucilaginibacter</taxon>
    </lineage>
</organism>
<dbReference type="GO" id="GO:0008270">
    <property type="term" value="F:zinc ion binding"/>
    <property type="evidence" value="ECO:0007669"/>
    <property type="project" value="UniProtKB-UniRule"/>
</dbReference>
<dbReference type="InterPro" id="IPR000688">
    <property type="entry name" value="HypA/HybF"/>
</dbReference>
<dbReference type="Pfam" id="PF01155">
    <property type="entry name" value="HypA"/>
    <property type="match status" value="1"/>
</dbReference>
<evidence type="ECO:0000256" key="1">
    <source>
        <dbReference type="ARBA" id="ARBA00022596"/>
    </source>
</evidence>
<dbReference type="OrthoDB" id="9800361at2"/>
<dbReference type="STRING" id="714943.Mucpa_5247"/>
<feature type="binding site" evidence="4">
    <location>
        <position position="2"/>
    </location>
    <ligand>
        <name>Ni(2+)</name>
        <dbReference type="ChEBI" id="CHEBI:49786"/>
    </ligand>
</feature>
<name>H1Y5H0_9SPHI</name>
<comment type="function">
    <text evidence="4">Involved in the maturation of [NiFe] hydrogenases. Required for nickel insertion into the metal center of the hydrogenase.</text>
</comment>
<dbReference type="AlphaFoldDB" id="H1Y5H0"/>
<sequence>MHELSIVMSIIQIAEQQAATANAAIIEEIELDIGTLSGIEMNAFEFAWQQAVKYTQLQYAVKNINRITGKAMCLDCDTEFAIERYDDACPFCGAHLLNIIQGKELRVKSLLVS</sequence>
<evidence type="ECO:0000256" key="2">
    <source>
        <dbReference type="ARBA" id="ARBA00022723"/>
    </source>
</evidence>
<keyword evidence="3 4" id="KW-0862">Zinc</keyword>
<dbReference type="PIRSF" id="PIRSF004761">
    <property type="entry name" value="Hydrgn_mat_HypA"/>
    <property type="match status" value="1"/>
</dbReference>
<feature type="binding site" evidence="4">
    <location>
        <position position="89"/>
    </location>
    <ligand>
        <name>Zn(2+)</name>
        <dbReference type="ChEBI" id="CHEBI:29105"/>
    </ligand>
</feature>
<keyword evidence="1 4" id="KW-0533">Nickel</keyword>
<dbReference type="PANTHER" id="PTHR34535:SF3">
    <property type="entry name" value="HYDROGENASE MATURATION FACTOR HYPA"/>
    <property type="match status" value="1"/>
</dbReference>
<dbReference type="HOGENOM" id="CLU_126929_0_0_10"/>
<dbReference type="Gene3D" id="3.30.2320.80">
    <property type="match status" value="1"/>
</dbReference>
<feature type="binding site" evidence="4">
    <location>
        <position position="76"/>
    </location>
    <ligand>
        <name>Zn(2+)</name>
        <dbReference type="ChEBI" id="CHEBI:29105"/>
    </ligand>
</feature>
<dbReference type="EMBL" id="CM001403">
    <property type="protein sequence ID" value="EHQ29322.1"/>
    <property type="molecule type" value="Genomic_DNA"/>
</dbReference>
<keyword evidence="2 4" id="KW-0479">Metal-binding</keyword>
<protein>
    <recommendedName>
        <fullName evidence="4">Hydrogenase maturation factor HypA</fullName>
    </recommendedName>
</protein>
<dbReference type="eggNOG" id="COG0375">
    <property type="taxonomic scope" value="Bacteria"/>
</dbReference>
<reference evidence="5" key="1">
    <citation type="submission" date="2011-09" db="EMBL/GenBank/DDBJ databases">
        <title>The permanent draft genome of Mucilaginibacter paludis DSM 18603.</title>
        <authorList>
            <consortium name="US DOE Joint Genome Institute (JGI-PGF)"/>
            <person name="Lucas S."/>
            <person name="Han J."/>
            <person name="Lapidus A."/>
            <person name="Bruce D."/>
            <person name="Goodwin L."/>
            <person name="Pitluck S."/>
            <person name="Peters L."/>
            <person name="Kyrpides N."/>
            <person name="Mavromatis K."/>
            <person name="Ivanova N."/>
            <person name="Mikhailova N."/>
            <person name="Held B."/>
            <person name="Detter J.C."/>
            <person name="Tapia R."/>
            <person name="Han C."/>
            <person name="Land M."/>
            <person name="Hauser L."/>
            <person name="Markowitz V."/>
            <person name="Cheng J.-F."/>
            <person name="Hugenholtz P."/>
            <person name="Woyke T."/>
            <person name="Wu D."/>
            <person name="Tindall B."/>
            <person name="Brambilla E."/>
            <person name="Klenk H.-P."/>
            <person name="Eisen J.A."/>
        </authorList>
    </citation>
    <scope>NUCLEOTIDE SEQUENCE [LARGE SCALE GENOMIC DNA]</scope>
    <source>
        <strain evidence="5">DSM 18603</strain>
    </source>
</reference>
<dbReference type="PANTHER" id="PTHR34535">
    <property type="entry name" value="HYDROGENASE MATURATION FACTOR HYPA"/>
    <property type="match status" value="1"/>
</dbReference>
<dbReference type="HAMAP" id="MF_00213">
    <property type="entry name" value="HypA_HybF"/>
    <property type="match status" value="1"/>
</dbReference>
<dbReference type="GO" id="GO:0016151">
    <property type="term" value="F:nickel cation binding"/>
    <property type="evidence" value="ECO:0007669"/>
    <property type="project" value="UniProtKB-UniRule"/>
</dbReference>
<keyword evidence="6" id="KW-1185">Reference proteome</keyword>
<dbReference type="RefSeq" id="WP_008510453.1">
    <property type="nucleotide sequence ID" value="NZ_CM001403.1"/>
</dbReference>
<evidence type="ECO:0000313" key="5">
    <source>
        <dbReference type="EMBL" id="EHQ29322.1"/>
    </source>
</evidence>
<proteinExistence type="inferred from homology"/>
<feature type="binding site" evidence="4">
    <location>
        <position position="92"/>
    </location>
    <ligand>
        <name>Zn(2+)</name>
        <dbReference type="ChEBI" id="CHEBI:29105"/>
    </ligand>
</feature>
<dbReference type="GO" id="GO:0051604">
    <property type="term" value="P:protein maturation"/>
    <property type="evidence" value="ECO:0007669"/>
    <property type="project" value="InterPro"/>
</dbReference>